<evidence type="ECO:0000313" key="6">
    <source>
        <dbReference type="Proteomes" id="UP000270036"/>
    </source>
</evidence>
<name>A0A3S4YQ92_9FLAO</name>
<feature type="compositionally biased region" description="Polar residues" evidence="1">
    <location>
        <begin position="293"/>
        <end position="309"/>
    </location>
</feature>
<dbReference type="Proteomes" id="UP000028349">
    <property type="component" value="Unassembled WGS sequence"/>
</dbReference>
<dbReference type="EMBL" id="JPEP01000001">
    <property type="protein sequence ID" value="KEY19790.1"/>
    <property type="molecule type" value="Genomic_DNA"/>
</dbReference>
<dbReference type="PROSITE" id="PS51257">
    <property type="entry name" value="PROKAR_LIPOPROTEIN"/>
    <property type="match status" value="1"/>
</dbReference>
<evidence type="ECO:0000313" key="5">
    <source>
        <dbReference type="Proteomes" id="UP000028349"/>
    </source>
</evidence>
<proteinExistence type="predicted"/>
<protein>
    <recommendedName>
        <fullName evidence="7">Outer membrane protein beta-barrel domain-containing protein</fullName>
    </recommendedName>
</protein>
<evidence type="ECO:0000256" key="2">
    <source>
        <dbReference type="SAM" id="SignalP"/>
    </source>
</evidence>
<keyword evidence="2" id="KW-0732">Signal</keyword>
<organism evidence="4 6">
    <name type="scientific">Kaistella antarctica</name>
    <dbReference type="NCBI Taxonomy" id="266748"/>
    <lineage>
        <taxon>Bacteria</taxon>
        <taxon>Pseudomonadati</taxon>
        <taxon>Bacteroidota</taxon>
        <taxon>Flavobacteriia</taxon>
        <taxon>Flavobacteriales</taxon>
        <taxon>Weeksellaceae</taxon>
        <taxon>Chryseobacterium group</taxon>
        <taxon>Kaistella</taxon>
    </lineage>
</organism>
<feature type="chain" id="PRO_5018723686" description="Outer membrane protein beta-barrel domain-containing protein" evidence="2">
    <location>
        <begin position="22"/>
        <end position="725"/>
    </location>
</feature>
<dbReference type="AlphaFoldDB" id="A0A3S4YQ92"/>
<evidence type="ECO:0000313" key="4">
    <source>
        <dbReference type="EMBL" id="VEH96464.1"/>
    </source>
</evidence>
<dbReference type="RefSeq" id="WP_034716174.1">
    <property type="nucleotide sequence ID" value="NZ_FOIX01000002.1"/>
</dbReference>
<feature type="region of interest" description="Disordered" evidence="1">
    <location>
        <begin position="278"/>
        <end position="321"/>
    </location>
</feature>
<evidence type="ECO:0008006" key="7">
    <source>
        <dbReference type="Google" id="ProtNLM"/>
    </source>
</evidence>
<evidence type="ECO:0000256" key="1">
    <source>
        <dbReference type="SAM" id="MobiDB-lite"/>
    </source>
</evidence>
<dbReference type="STRING" id="266748.HY04_00745"/>
<dbReference type="KEGG" id="cant:NCTC13489_00473"/>
<accession>A0A3S4YQ92</accession>
<sequence length="725" mass="79973">MKTLQKILMFYILSSSCILQAQVNQKKGWDGVVKGGSFSLGYNNTMVNSATKEAYVLNSSGVSGDVFIPFSLFRKGWDGTVKGGNFGFNLGSTYNFGAGGEPDILLPAPFNIIGQTASEVSYRNSTSQQTGFRLGGGPQVNFNFSERFIFSPMVLAEYFSMTQNELSAIQTSEINGKPKEYTLWSLPETKTSGLAITPKIRLQYLFAKNFGVFADGAYIFGPKINTQVTTLVPFGKTNQEGQYEQQQVDLGTKVTDDVKQTSYNAFSASVGLSYSFGGKNGSGENPTPAKANINRSRSNIKQQISTNNDGSKEDKKETQDKKCKTYTAPKLLNDYGDEAIHLNKGKLNIPFIPSNNIAAEYKVKVWDISSEKKNIIHEKVYPAGFNGSISLEEFKKKEEGTVEIQIQVMEGKMKPSKNNKEIIQNSTCATFENGGFSNIETYRISTSCAADYQFVIDSAVCVKDKKVKVYAKIKFLNPNGIATPNPTMSNVTFKDNVTGLPITASSFSTSLSPLSLMPIGTFIPFNFELEGETCDKELRITYDVNWMCPTGPQHIIACQDTIKLPCCYCNYCDDTRNSNIQELTKTTTLLPGDNLGISQQFSINPKNISKIEAEVVYMHENEMDAACKVCRENENEVYTFINANNLSWNSGPGINAGAGNMSGVFPSKILSWSSNNKGNLQLNLTVALPGTSTLSCCERHGEICIRYKFTDIECKVCERLVCYTY</sequence>
<evidence type="ECO:0000313" key="3">
    <source>
        <dbReference type="EMBL" id="KEY19790.1"/>
    </source>
</evidence>
<dbReference type="OrthoDB" id="1265549at2"/>
<reference evidence="4 6" key="2">
    <citation type="submission" date="2018-12" db="EMBL/GenBank/DDBJ databases">
        <authorList>
            <consortium name="Pathogen Informatics"/>
        </authorList>
    </citation>
    <scope>NUCLEOTIDE SEQUENCE [LARGE SCALE GENOMIC DNA]</scope>
    <source>
        <strain evidence="4 6">NCTC13489</strain>
    </source>
</reference>
<dbReference type="Proteomes" id="UP000270036">
    <property type="component" value="Chromosome"/>
</dbReference>
<feature type="compositionally biased region" description="Basic and acidic residues" evidence="1">
    <location>
        <begin position="310"/>
        <end position="321"/>
    </location>
</feature>
<gene>
    <name evidence="3" type="ORF">HY04_00745</name>
    <name evidence="4" type="ORF">NCTC13489_00473</name>
</gene>
<dbReference type="EMBL" id="LR134441">
    <property type="protein sequence ID" value="VEH96464.1"/>
    <property type="molecule type" value="Genomic_DNA"/>
</dbReference>
<keyword evidence="5" id="KW-1185">Reference proteome</keyword>
<feature type="signal peptide" evidence="2">
    <location>
        <begin position="1"/>
        <end position="21"/>
    </location>
</feature>
<reference evidence="3 5" key="1">
    <citation type="submission" date="2014-07" db="EMBL/GenBank/DDBJ databases">
        <authorList>
            <person name="Pisani N.G."/>
            <person name="Newman J.D."/>
        </authorList>
    </citation>
    <scope>NUCLEOTIDE SEQUENCE [LARGE SCALE GENOMIC DNA]</scope>
    <source>
        <strain evidence="3 5">LMG 24720</strain>
    </source>
</reference>